<reference evidence="1 2" key="2">
    <citation type="journal article" date="2022" name="Mol. Ecol. Resour.">
        <title>The genomes of chicory, endive, great burdock and yacon provide insights into Asteraceae paleo-polyploidization history and plant inulin production.</title>
        <authorList>
            <person name="Fan W."/>
            <person name="Wang S."/>
            <person name="Wang H."/>
            <person name="Wang A."/>
            <person name="Jiang F."/>
            <person name="Liu H."/>
            <person name="Zhao H."/>
            <person name="Xu D."/>
            <person name="Zhang Y."/>
        </authorList>
    </citation>
    <scope>NUCLEOTIDE SEQUENCE [LARGE SCALE GENOMIC DNA]</scope>
    <source>
        <strain evidence="2">cv. Niubang</strain>
    </source>
</reference>
<sequence>MSEDGSSNNSNNDLTAQLTNLFKATLNNQNQTTKQSLSDSLKISLKLNSQNYALWARMIRVAIGGKSKSLLSHLLGDPAPPDPLDDRYEQWEQDDLIVFSWLIQNIEPALASNLTEFPTAKTLWDALVVTYSSGKDKLQTFDLHVKANEIKQNGAPLEEFWIALQGIWGEIERRDPNPMKCAIDIATYNSIRSEQKLFQFLNALDRRFDPIKREILRWDPLPSVEGAYAAVRKEMAHQGILGATTENPLPGVAAGLVAGGSYDSGGIGLVTKRQHHRPDSSRKPPSRVDKSKLKCSHCGMLKHTKDQCFKLVGYPEWWNDGHKKTSVPTEKGKADAAVGAGTDDNQMQGGFGGIATYGVKNDEGNAGKGFGAQSSHKGRNNAWILDSGATETMNFESSDIILNSEPRISQIQTANGGSMHVKGGGIIEISPKLKLHNCLYVPSLSHKLLSISHVTKELNCSVLMHPTFCVLQDIRTGMIIGRGTERQGLYYVDEVTQHGTVMLAHGTPSREAWLWHRRLGHPSTSYLHLLFPKLFPSGNVLSCETCVLAKSHRQTFKPNNTRVNLPFSLINSDVWGPAEVNGGQGFRFFLLFVDDCTRMTWVYFLKHKSEVFKVFTMFHAMVQTQYKTTIQILRSDNGGEFVNNSMKEFVQSKGMIHQTTCPRHSEQNGVVERKNRILLEMARALMLESNVPKSFWPEALATAAYLINRLPTKALNLKTPLQTLSEFTKIPPSLTLEPRIFGCSVFAHIPKVD</sequence>
<evidence type="ECO:0000313" key="1">
    <source>
        <dbReference type="EMBL" id="KAI3692462.1"/>
    </source>
</evidence>
<dbReference type="Proteomes" id="UP001055879">
    <property type="component" value="Linkage Group LG11"/>
</dbReference>
<dbReference type="EMBL" id="CM042057">
    <property type="protein sequence ID" value="KAI3692462.1"/>
    <property type="molecule type" value="Genomic_DNA"/>
</dbReference>
<evidence type="ECO:0000313" key="2">
    <source>
        <dbReference type="Proteomes" id="UP001055879"/>
    </source>
</evidence>
<proteinExistence type="predicted"/>
<organism evidence="1 2">
    <name type="scientific">Arctium lappa</name>
    <name type="common">Greater burdock</name>
    <name type="synonym">Lappa major</name>
    <dbReference type="NCBI Taxonomy" id="4217"/>
    <lineage>
        <taxon>Eukaryota</taxon>
        <taxon>Viridiplantae</taxon>
        <taxon>Streptophyta</taxon>
        <taxon>Embryophyta</taxon>
        <taxon>Tracheophyta</taxon>
        <taxon>Spermatophyta</taxon>
        <taxon>Magnoliopsida</taxon>
        <taxon>eudicotyledons</taxon>
        <taxon>Gunneridae</taxon>
        <taxon>Pentapetalae</taxon>
        <taxon>asterids</taxon>
        <taxon>campanulids</taxon>
        <taxon>Asterales</taxon>
        <taxon>Asteraceae</taxon>
        <taxon>Carduoideae</taxon>
        <taxon>Cardueae</taxon>
        <taxon>Arctiinae</taxon>
        <taxon>Arctium</taxon>
    </lineage>
</organism>
<protein>
    <submittedName>
        <fullName evidence="1">Uncharacterized protein</fullName>
    </submittedName>
</protein>
<gene>
    <name evidence="1" type="ORF">L6452_32278</name>
</gene>
<reference evidence="2" key="1">
    <citation type="journal article" date="2022" name="Mol. Ecol. Resour.">
        <title>The genomes of chicory, endive, great burdock and yacon provide insights into Asteraceae palaeo-polyploidization history and plant inulin production.</title>
        <authorList>
            <person name="Fan W."/>
            <person name="Wang S."/>
            <person name="Wang H."/>
            <person name="Wang A."/>
            <person name="Jiang F."/>
            <person name="Liu H."/>
            <person name="Zhao H."/>
            <person name="Xu D."/>
            <person name="Zhang Y."/>
        </authorList>
    </citation>
    <scope>NUCLEOTIDE SEQUENCE [LARGE SCALE GENOMIC DNA]</scope>
    <source>
        <strain evidence="2">cv. Niubang</strain>
    </source>
</reference>
<name>A0ACB8Z3W0_ARCLA</name>
<keyword evidence="2" id="KW-1185">Reference proteome</keyword>
<accession>A0ACB8Z3W0</accession>
<comment type="caution">
    <text evidence="1">The sequence shown here is derived from an EMBL/GenBank/DDBJ whole genome shotgun (WGS) entry which is preliminary data.</text>
</comment>